<feature type="compositionally biased region" description="Basic and acidic residues" evidence="1">
    <location>
        <begin position="700"/>
        <end position="718"/>
    </location>
</feature>
<feature type="compositionally biased region" description="Basic and acidic residues" evidence="1">
    <location>
        <begin position="14"/>
        <end position="23"/>
    </location>
</feature>
<keyword evidence="3" id="KW-1185">Reference proteome</keyword>
<feature type="region of interest" description="Disordered" evidence="1">
    <location>
        <begin position="611"/>
        <end position="662"/>
    </location>
</feature>
<feature type="region of interest" description="Disordered" evidence="1">
    <location>
        <begin position="512"/>
        <end position="531"/>
    </location>
</feature>
<reference evidence="2 3" key="1">
    <citation type="submission" date="2017-04" db="EMBL/GenBank/DDBJ databases">
        <title>Draft genome sequence of Tuber borchii Vittad., a whitish edible truffle.</title>
        <authorList>
            <consortium name="DOE Joint Genome Institute"/>
            <person name="Murat C."/>
            <person name="Kuo A."/>
            <person name="Barry K.W."/>
            <person name="Clum A."/>
            <person name="Dockter R.B."/>
            <person name="Fauchery L."/>
            <person name="Iotti M."/>
            <person name="Kohler A."/>
            <person name="Labutti K."/>
            <person name="Lindquist E.A."/>
            <person name="Lipzen A."/>
            <person name="Ohm R.A."/>
            <person name="Wang M."/>
            <person name="Grigoriev I.V."/>
            <person name="Zambonelli A."/>
            <person name="Martin F.M."/>
        </authorList>
    </citation>
    <scope>NUCLEOTIDE SEQUENCE [LARGE SCALE GENOMIC DNA]</scope>
    <source>
        <strain evidence="2 3">Tbo3840</strain>
    </source>
</reference>
<dbReference type="Proteomes" id="UP000244722">
    <property type="component" value="Unassembled WGS sequence"/>
</dbReference>
<dbReference type="OrthoDB" id="5415994at2759"/>
<feature type="compositionally biased region" description="Polar residues" evidence="1">
    <location>
        <begin position="227"/>
        <end position="236"/>
    </location>
</feature>
<evidence type="ECO:0000256" key="1">
    <source>
        <dbReference type="SAM" id="MobiDB-lite"/>
    </source>
</evidence>
<feature type="compositionally biased region" description="Polar residues" evidence="1">
    <location>
        <begin position="444"/>
        <end position="454"/>
    </location>
</feature>
<feature type="compositionally biased region" description="Polar residues" evidence="1">
    <location>
        <begin position="633"/>
        <end position="645"/>
    </location>
</feature>
<comment type="caution">
    <text evidence="2">The sequence shown here is derived from an EMBL/GenBank/DDBJ whole genome shotgun (WGS) entry which is preliminary data.</text>
</comment>
<evidence type="ECO:0000313" key="2">
    <source>
        <dbReference type="EMBL" id="PUU74756.1"/>
    </source>
</evidence>
<name>A0A2T6ZH25_TUBBO</name>
<feature type="compositionally biased region" description="Polar residues" evidence="1">
    <location>
        <begin position="321"/>
        <end position="332"/>
    </location>
</feature>
<feature type="region of interest" description="Disordered" evidence="1">
    <location>
        <begin position="215"/>
        <end position="332"/>
    </location>
</feature>
<feature type="region of interest" description="Disordered" evidence="1">
    <location>
        <begin position="698"/>
        <end position="765"/>
    </location>
</feature>
<organism evidence="2 3">
    <name type="scientific">Tuber borchii</name>
    <name type="common">White truffle</name>
    <dbReference type="NCBI Taxonomy" id="42251"/>
    <lineage>
        <taxon>Eukaryota</taxon>
        <taxon>Fungi</taxon>
        <taxon>Dikarya</taxon>
        <taxon>Ascomycota</taxon>
        <taxon>Pezizomycotina</taxon>
        <taxon>Pezizomycetes</taxon>
        <taxon>Pezizales</taxon>
        <taxon>Tuberaceae</taxon>
        <taxon>Tuber</taxon>
    </lineage>
</organism>
<feature type="region of interest" description="Disordered" evidence="1">
    <location>
        <begin position="14"/>
        <end position="61"/>
    </location>
</feature>
<protein>
    <submittedName>
        <fullName evidence="2">Uncharacterized protein</fullName>
    </submittedName>
</protein>
<gene>
    <name evidence="2" type="ORF">B9Z19DRAFT_1156836</name>
</gene>
<evidence type="ECO:0000313" key="3">
    <source>
        <dbReference type="Proteomes" id="UP000244722"/>
    </source>
</evidence>
<feature type="region of interest" description="Disordered" evidence="1">
    <location>
        <begin position="430"/>
        <end position="473"/>
    </location>
</feature>
<feature type="compositionally biased region" description="Basic and acidic residues" evidence="1">
    <location>
        <begin position="614"/>
        <end position="630"/>
    </location>
</feature>
<dbReference type="EMBL" id="NESQ01000275">
    <property type="protein sequence ID" value="PUU74756.1"/>
    <property type="molecule type" value="Genomic_DNA"/>
</dbReference>
<proteinExistence type="predicted"/>
<sequence length="827" mass="89657">MSCLAGFFSCFRSRKGDRTRDSTGGKTLISPSAIPPHTSDASLPPPAGESSSHFPPLPQFPQQAHTVEKGIVYPPDAGGIPASVDYFSDENYAILMKKGEESSAAGTALYSENFVGSWPKFNTKIRETSESSVGSEERDISNDNTSLKPLPKIYTGAISPIRIPSPSLGGTAPVAPGDLEPGRSFLSSLFEEYKPSPAKYKRSLGKSGTYREATLSLFTERRDVSRGKQQGVTETMRSLKPRTLYDREASSGPENVRAYEQPSSSEQLPSGDLSEGATKLSASSDPYNEKKVEDSSGNTIGISFRAEENSGPRQKPHTVPNDDTGSPKSTIKFDSSINFSHLRALVEPSESNLASSESLLGHKLGSSSFRKENFYTPAEIGALEKSANLLSSVRDYIPSQPTDDSSIYSSEHISTPSFVRMDGFSRDFSGLAFPSEAPDPKTPDQAQNSYQASDNGLRKKISPGPIFYPPAGRTRPLDVGTIRSIYPDRFPHSLQKSRRVTDHEILEKHLDSNDKLGEGSKGIQVQPRRSSYGAVTTRAGGSSCRFADAWNQEQCNKPGVDPLRTASCPLNPEFSPGIEGPPAASSYKDNSRTVLAKNQLASTGRLRSSISLGDRLRGHGRWNKDVDPRRRASTNSLGNRATPDTENTDENSDTKSKILGGRLKMAKSLSRLKSKMHPLSGLKYEMNIKGPASTTIYHLSSEKPKGDFKDKDKGRLTSESDSGNEMEEGMKCSEGAGEVSEGILGRDTDNRPIELASDGSGNEVPIIEPNPESALTGYESCVMLPFSLTSFETLAETRSQEKLVKPFSSPGHSKSHKEDQLKGLPDV</sequence>
<accession>A0A2T6ZH25</accession>
<feature type="region of interest" description="Disordered" evidence="1">
    <location>
        <begin position="802"/>
        <end position="827"/>
    </location>
</feature>
<dbReference type="AlphaFoldDB" id="A0A2T6ZH25"/>